<dbReference type="InterPro" id="IPR033812">
    <property type="entry name" value="Proteasome_alpha_type_5"/>
</dbReference>
<dbReference type="PROSITE" id="PS00388">
    <property type="entry name" value="PROTEASOME_ALPHA_1"/>
    <property type="match status" value="1"/>
</dbReference>
<dbReference type="FunFam" id="3.60.20.10:FF:000054">
    <property type="entry name" value="Proteasome subunit alpha type"/>
    <property type="match status" value="1"/>
</dbReference>
<comment type="subcellular location">
    <subcellularLocation>
        <location evidence="5">Cytoplasm</location>
    </subcellularLocation>
    <subcellularLocation>
        <location evidence="5">Nucleus</location>
    </subcellularLocation>
</comment>
<evidence type="ECO:0000256" key="3">
    <source>
        <dbReference type="ARBA" id="ARBA00023242"/>
    </source>
</evidence>
<dbReference type="CDD" id="cd03753">
    <property type="entry name" value="proteasome_alpha_type_5"/>
    <property type="match status" value="1"/>
</dbReference>
<gene>
    <name evidence="7" type="ORF">Cvel_11300</name>
</gene>
<dbReference type="PhylomeDB" id="A0A0G4I646"/>
<feature type="domain" description="Proteasome alpha-type subunits" evidence="6">
    <location>
        <begin position="8"/>
        <end position="30"/>
    </location>
</feature>
<dbReference type="NCBIfam" id="NF003075">
    <property type="entry name" value="PRK03996.1"/>
    <property type="match status" value="1"/>
</dbReference>
<keyword evidence="3 5" id="KW-0539">Nucleus</keyword>
<evidence type="ECO:0000256" key="1">
    <source>
        <dbReference type="ARBA" id="ARBA00022490"/>
    </source>
</evidence>
<organism evidence="7">
    <name type="scientific">Chromera velia CCMP2878</name>
    <dbReference type="NCBI Taxonomy" id="1169474"/>
    <lineage>
        <taxon>Eukaryota</taxon>
        <taxon>Sar</taxon>
        <taxon>Alveolata</taxon>
        <taxon>Colpodellida</taxon>
        <taxon>Chromeraceae</taxon>
        <taxon>Chromera</taxon>
    </lineage>
</organism>
<dbReference type="InterPro" id="IPR023332">
    <property type="entry name" value="Proteasome_alpha-type"/>
</dbReference>
<dbReference type="VEuPathDB" id="CryptoDB:Cvel_11300"/>
<comment type="similarity">
    <text evidence="4 5">Belongs to the peptidase T1A family.</text>
</comment>
<keyword evidence="2 4" id="KW-0647">Proteasome</keyword>
<dbReference type="InterPro" id="IPR000426">
    <property type="entry name" value="Proteasome_asu_N"/>
</dbReference>
<dbReference type="AlphaFoldDB" id="A0A0G4I646"/>
<proteinExistence type="inferred from homology"/>
<dbReference type="GO" id="GO:0005737">
    <property type="term" value="C:cytoplasm"/>
    <property type="evidence" value="ECO:0007669"/>
    <property type="project" value="UniProtKB-SubCell"/>
</dbReference>
<evidence type="ECO:0000256" key="4">
    <source>
        <dbReference type="PROSITE-ProRule" id="PRU00808"/>
    </source>
</evidence>
<dbReference type="Gene3D" id="3.60.20.10">
    <property type="entry name" value="Glutamine Phosphoribosylpyrophosphate, subunit 1, domain 1"/>
    <property type="match status" value="1"/>
</dbReference>
<dbReference type="GO" id="GO:0043161">
    <property type="term" value="P:proteasome-mediated ubiquitin-dependent protein catabolic process"/>
    <property type="evidence" value="ECO:0007669"/>
    <property type="project" value="InterPro"/>
</dbReference>
<dbReference type="PROSITE" id="PS51475">
    <property type="entry name" value="PROTEASOME_ALPHA_2"/>
    <property type="match status" value="1"/>
</dbReference>
<evidence type="ECO:0000313" key="7">
    <source>
        <dbReference type="EMBL" id="CEM52482.1"/>
    </source>
</evidence>
<dbReference type="SMART" id="SM00948">
    <property type="entry name" value="Proteasome_A_N"/>
    <property type="match status" value="1"/>
</dbReference>
<dbReference type="SUPFAM" id="SSF56235">
    <property type="entry name" value="N-terminal nucleophile aminohydrolases (Ntn hydrolases)"/>
    <property type="match status" value="1"/>
</dbReference>
<keyword evidence="1 5" id="KW-0963">Cytoplasm</keyword>
<dbReference type="InterPro" id="IPR050115">
    <property type="entry name" value="Proteasome_alpha"/>
</dbReference>
<dbReference type="EMBL" id="CDMZ01005265">
    <property type="protein sequence ID" value="CEM52482.1"/>
    <property type="molecule type" value="Genomic_DNA"/>
</dbReference>
<evidence type="ECO:0000256" key="2">
    <source>
        <dbReference type="ARBA" id="ARBA00022942"/>
    </source>
</evidence>
<dbReference type="GO" id="GO:0005634">
    <property type="term" value="C:nucleus"/>
    <property type="evidence" value="ECO:0007669"/>
    <property type="project" value="UniProtKB-SubCell"/>
</dbReference>
<name>A0A0G4I646_9ALVE</name>
<evidence type="ECO:0000259" key="6">
    <source>
        <dbReference type="PROSITE" id="PS00388"/>
    </source>
</evidence>
<evidence type="ECO:0000256" key="5">
    <source>
        <dbReference type="RuleBase" id="RU000551"/>
    </source>
</evidence>
<dbReference type="Pfam" id="PF10584">
    <property type="entry name" value="Proteasome_A_N"/>
    <property type="match status" value="1"/>
</dbReference>
<protein>
    <recommendedName>
        <fullName evidence="5">Proteasome subunit alpha type</fullName>
    </recommendedName>
</protein>
<dbReference type="Pfam" id="PF00227">
    <property type="entry name" value="Proteasome"/>
    <property type="match status" value="1"/>
</dbReference>
<dbReference type="InterPro" id="IPR029055">
    <property type="entry name" value="Ntn_hydrolases_N"/>
</dbReference>
<dbReference type="InterPro" id="IPR001353">
    <property type="entry name" value="Proteasome_sua/b"/>
</dbReference>
<sequence length="261" mass="28623">MFGTKSEYDRGVNTFSPEGRLFQVEYALGAIKLGSTAVGIQTKEGVVLAVERRLASPMMEPSSIEKIMEIDTHVGCAMSGLTADARTLVDHARVETQNHWFTYNEKMPVESAVHAISDLALDFSDVGDSERKKVMSRPFGVALLVAGVDDENGPQLWNADPSGMYTRFSAAAIGSAHEGAEGMLHEQYNQSMSLKEAEDLALVILRQVMEEQLNSRNVEMACITAAERKFRIYSSTELLPIIERLPAPTLPTALELAQRAS</sequence>
<dbReference type="PANTHER" id="PTHR11599">
    <property type="entry name" value="PROTEASOME SUBUNIT ALPHA/BETA"/>
    <property type="match status" value="1"/>
</dbReference>
<comment type="subunit">
    <text evidence="5">The 26S proteasome consists of a 20S proteasome core and two 19S regulatory subunits.</text>
</comment>
<accession>A0A0G4I646</accession>
<reference evidence="7" key="1">
    <citation type="submission" date="2014-11" db="EMBL/GenBank/DDBJ databases">
        <authorList>
            <person name="Otto D Thomas"/>
            <person name="Naeem Raeece"/>
        </authorList>
    </citation>
    <scope>NUCLEOTIDE SEQUENCE</scope>
</reference>
<dbReference type="GO" id="GO:0019773">
    <property type="term" value="C:proteasome core complex, alpha-subunit complex"/>
    <property type="evidence" value="ECO:0007669"/>
    <property type="project" value="UniProtKB-UniRule"/>
</dbReference>